<organism evidence="2 3">
    <name type="scientific">Dactylosporangium maewongense</name>
    <dbReference type="NCBI Taxonomy" id="634393"/>
    <lineage>
        <taxon>Bacteria</taxon>
        <taxon>Bacillati</taxon>
        <taxon>Actinomycetota</taxon>
        <taxon>Actinomycetes</taxon>
        <taxon>Micromonosporales</taxon>
        <taxon>Micromonosporaceae</taxon>
        <taxon>Dactylosporangium</taxon>
    </lineage>
</organism>
<evidence type="ECO:0000313" key="3">
    <source>
        <dbReference type="Proteomes" id="UP001501470"/>
    </source>
</evidence>
<protein>
    <recommendedName>
        <fullName evidence="1">EAL domain-containing protein</fullName>
    </recommendedName>
</protein>
<accession>A0ABN2B249</accession>
<dbReference type="EMBL" id="BAAAQD010000012">
    <property type="protein sequence ID" value="GAA1532394.1"/>
    <property type="molecule type" value="Genomic_DNA"/>
</dbReference>
<dbReference type="InterPro" id="IPR050706">
    <property type="entry name" value="Cyclic-di-GMP_PDE-like"/>
</dbReference>
<dbReference type="CDD" id="cd01948">
    <property type="entry name" value="EAL"/>
    <property type="match status" value="1"/>
</dbReference>
<dbReference type="Pfam" id="PF00563">
    <property type="entry name" value="EAL"/>
    <property type="match status" value="1"/>
</dbReference>
<feature type="domain" description="EAL" evidence="1">
    <location>
        <begin position="7"/>
        <end position="253"/>
    </location>
</feature>
<dbReference type="SMART" id="SM00052">
    <property type="entry name" value="EAL"/>
    <property type="match status" value="1"/>
</dbReference>
<reference evidence="2 3" key="1">
    <citation type="journal article" date="2019" name="Int. J. Syst. Evol. Microbiol.">
        <title>The Global Catalogue of Microorganisms (GCM) 10K type strain sequencing project: providing services to taxonomists for standard genome sequencing and annotation.</title>
        <authorList>
            <consortium name="The Broad Institute Genomics Platform"/>
            <consortium name="The Broad Institute Genome Sequencing Center for Infectious Disease"/>
            <person name="Wu L."/>
            <person name="Ma J."/>
        </authorList>
    </citation>
    <scope>NUCLEOTIDE SEQUENCE [LARGE SCALE GENOMIC DNA]</scope>
    <source>
        <strain evidence="2 3">JCM 15933</strain>
    </source>
</reference>
<gene>
    <name evidence="2" type="ORF">GCM10009827_057840</name>
</gene>
<comment type="caution">
    <text evidence="2">The sequence shown here is derived from an EMBL/GenBank/DDBJ whole genome shotgun (WGS) entry which is preliminary data.</text>
</comment>
<proteinExistence type="predicted"/>
<dbReference type="Gene3D" id="3.20.20.450">
    <property type="entry name" value="EAL domain"/>
    <property type="match status" value="1"/>
</dbReference>
<dbReference type="InterPro" id="IPR001633">
    <property type="entry name" value="EAL_dom"/>
</dbReference>
<dbReference type="PANTHER" id="PTHR33121:SF76">
    <property type="entry name" value="SIGNALING PROTEIN"/>
    <property type="match status" value="1"/>
</dbReference>
<evidence type="ECO:0000259" key="1">
    <source>
        <dbReference type="PROSITE" id="PS50883"/>
    </source>
</evidence>
<dbReference type="PROSITE" id="PS50883">
    <property type="entry name" value="EAL"/>
    <property type="match status" value="1"/>
</dbReference>
<dbReference type="RefSeq" id="WP_344505390.1">
    <property type="nucleotide sequence ID" value="NZ_BAAAQD010000012.1"/>
</dbReference>
<dbReference type="InterPro" id="IPR035919">
    <property type="entry name" value="EAL_sf"/>
</dbReference>
<evidence type="ECO:0000313" key="2">
    <source>
        <dbReference type="EMBL" id="GAA1532394.1"/>
    </source>
</evidence>
<dbReference type="PANTHER" id="PTHR33121">
    <property type="entry name" value="CYCLIC DI-GMP PHOSPHODIESTERASE PDEF"/>
    <property type="match status" value="1"/>
</dbReference>
<dbReference type="Proteomes" id="UP001501470">
    <property type="component" value="Unassembled WGS sequence"/>
</dbReference>
<dbReference type="SUPFAM" id="SSF141868">
    <property type="entry name" value="EAL domain-like"/>
    <property type="match status" value="1"/>
</dbReference>
<keyword evidence="3" id="KW-1185">Reference proteome</keyword>
<name>A0ABN2B249_9ACTN</name>
<sequence>MTRSTTLPVADAAVVRLLRDRDVSPIYQPIVDLTTGDVVGVEALARGPAGSDLHMPAQLFAAAAAAGLLPEIDQLCATRALERARDAAATPPLVFINAEPAVLDRPLTPELIAVINSGLPFKIVLEFTERALTRQPARMLQIADVTRSWGNRIALDDVGVEPASLAFMPLVAPDVVKLDMSLLRSPHRPDTVDTAAAVAGYAHRVGATVIAEGIETEADRATAAALGANWGQGWLFGRPGPLDALDRGRFAAAVDLHTAEPAAGAFPVTHTGDADTVDDLWQSLLRRVRRWHTPASVLCAGRDTTTLTRWAAALGGVDLAFRGVAGALPAAVPGVRVCRPDLVTTDDDALTAVAVTVHSAVVLRARPRPDGAFDITFTDDLTLAVQLARALLNSFV</sequence>